<dbReference type="InterPro" id="IPR007267">
    <property type="entry name" value="GtrA_DPMS_TM"/>
</dbReference>
<feature type="transmembrane region" description="Helical" evidence="6">
    <location>
        <begin position="6"/>
        <end position="27"/>
    </location>
</feature>
<dbReference type="Proteomes" id="UP000032417">
    <property type="component" value="Chromosome 1"/>
</dbReference>
<dbReference type="Pfam" id="PF04138">
    <property type="entry name" value="GtrA_DPMS_TM"/>
    <property type="match status" value="1"/>
</dbReference>
<evidence type="ECO:0000256" key="2">
    <source>
        <dbReference type="ARBA" id="ARBA00009399"/>
    </source>
</evidence>
<dbReference type="GO" id="GO:0005886">
    <property type="term" value="C:plasma membrane"/>
    <property type="evidence" value="ECO:0007669"/>
    <property type="project" value="TreeGrafter"/>
</dbReference>
<dbReference type="PANTHER" id="PTHR38459">
    <property type="entry name" value="PROPHAGE BACTOPRENOL-LINKED GLUCOSE TRANSLOCASE HOMOLOG"/>
    <property type="match status" value="1"/>
</dbReference>
<feature type="transmembrane region" description="Helical" evidence="6">
    <location>
        <begin position="107"/>
        <end position="124"/>
    </location>
</feature>
<dbReference type="GO" id="GO:0000271">
    <property type="term" value="P:polysaccharide biosynthetic process"/>
    <property type="evidence" value="ECO:0007669"/>
    <property type="project" value="InterPro"/>
</dbReference>
<evidence type="ECO:0000256" key="5">
    <source>
        <dbReference type="ARBA" id="ARBA00023136"/>
    </source>
</evidence>
<dbReference type="AlphaFoldDB" id="A0A098C354"/>
<evidence type="ECO:0000313" key="8">
    <source>
        <dbReference type="EMBL" id="CEA16848.1"/>
    </source>
</evidence>
<reference evidence="8 9" key="1">
    <citation type="submission" date="2014-08" db="EMBL/GenBank/DDBJ databases">
        <authorList>
            <person name="Wibberg D."/>
        </authorList>
    </citation>
    <scope>NUCLEOTIDE SEQUENCE [LARGE SCALE GENOMIC DNA]</scope>
    <source>
        <strain evidence="9">ING2-E5B</strain>
    </source>
</reference>
<feature type="domain" description="GtrA/DPMS transmembrane" evidence="7">
    <location>
        <begin position="11"/>
        <end position="126"/>
    </location>
</feature>
<dbReference type="InterPro" id="IPR051401">
    <property type="entry name" value="GtrA_CellWall_Glycosyl"/>
</dbReference>
<evidence type="ECO:0000259" key="7">
    <source>
        <dbReference type="Pfam" id="PF04138"/>
    </source>
</evidence>
<evidence type="ECO:0000256" key="1">
    <source>
        <dbReference type="ARBA" id="ARBA00004141"/>
    </source>
</evidence>
<dbReference type="HOGENOM" id="CLU_083873_6_3_10"/>
<comment type="similarity">
    <text evidence="2">Belongs to the GtrA family.</text>
</comment>
<name>A0A098C354_9BACT</name>
<sequence>MIIELIIKFLKFGIVGLSGTAIDFLFTWICKEKLKWNKFISNSIGFSIAATSNYILNRIWTFESNNPEVSREYLSFFFISSIGLALNNLFVFLFNEKLKFNFYLSKAFAITLVAIWNFIPNYLFTFR</sequence>
<dbReference type="EMBL" id="LN515532">
    <property type="protein sequence ID" value="CEA16848.1"/>
    <property type="molecule type" value="Genomic_DNA"/>
</dbReference>
<evidence type="ECO:0000256" key="3">
    <source>
        <dbReference type="ARBA" id="ARBA00022692"/>
    </source>
</evidence>
<evidence type="ECO:0000256" key="6">
    <source>
        <dbReference type="SAM" id="Phobius"/>
    </source>
</evidence>
<comment type="subcellular location">
    <subcellularLocation>
        <location evidence="1">Membrane</location>
        <topology evidence="1">Multi-pass membrane protein</topology>
    </subcellularLocation>
</comment>
<keyword evidence="4 6" id="KW-1133">Transmembrane helix</keyword>
<feature type="transmembrane region" description="Helical" evidence="6">
    <location>
        <begin position="76"/>
        <end position="95"/>
    </location>
</feature>
<dbReference type="PANTHER" id="PTHR38459:SF1">
    <property type="entry name" value="PROPHAGE BACTOPRENOL-LINKED GLUCOSE TRANSLOCASE HOMOLOG"/>
    <property type="match status" value="1"/>
</dbReference>
<accession>A0A098C354</accession>
<protein>
    <submittedName>
        <fullName evidence="8">Putative membrane protein</fullName>
    </submittedName>
</protein>
<dbReference type="STRING" id="1562970.ING2E5B_2120"/>
<keyword evidence="3 6" id="KW-0812">Transmembrane</keyword>
<proteinExistence type="inferred from homology"/>
<evidence type="ECO:0000256" key="4">
    <source>
        <dbReference type="ARBA" id="ARBA00022989"/>
    </source>
</evidence>
<keyword evidence="9" id="KW-1185">Reference proteome</keyword>
<evidence type="ECO:0000313" key="9">
    <source>
        <dbReference type="Proteomes" id="UP000032417"/>
    </source>
</evidence>
<dbReference type="KEGG" id="pbt:ING2E5B_2120"/>
<gene>
    <name evidence="8" type="ORF">ING2E5B_2120</name>
</gene>
<keyword evidence="5 6" id="KW-0472">Membrane</keyword>
<organism evidence="8 9">
    <name type="scientific">Fermentimonas caenicola</name>
    <dbReference type="NCBI Taxonomy" id="1562970"/>
    <lineage>
        <taxon>Bacteria</taxon>
        <taxon>Pseudomonadati</taxon>
        <taxon>Bacteroidota</taxon>
        <taxon>Bacteroidia</taxon>
        <taxon>Bacteroidales</taxon>
        <taxon>Dysgonomonadaceae</taxon>
        <taxon>Fermentimonas</taxon>
    </lineage>
</organism>